<keyword evidence="7" id="KW-0256">Endoplasmic reticulum</keyword>
<evidence type="ECO:0000313" key="21">
    <source>
        <dbReference type="Proteomes" id="UP000580171"/>
    </source>
</evidence>
<evidence type="ECO:0000256" key="2">
    <source>
        <dbReference type="ARBA" id="ARBA00004397"/>
    </source>
</evidence>
<evidence type="ECO:0000256" key="3">
    <source>
        <dbReference type="ARBA" id="ARBA00022485"/>
    </source>
</evidence>
<dbReference type="SFLD" id="SFLDS00029">
    <property type="entry name" value="Radical_SAM"/>
    <property type="match status" value="1"/>
</dbReference>
<keyword evidence="12" id="KW-0472">Membrane</keyword>
<dbReference type="GO" id="GO:0050778">
    <property type="term" value="P:positive regulation of immune response"/>
    <property type="evidence" value="ECO:0007669"/>
    <property type="project" value="TreeGrafter"/>
</dbReference>
<evidence type="ECO:0000256" key="17">
    <source>
        <dbReference type="SAM" id="MobiDB-lite"/>
    </source>
</evidence>
<dbReference type="GO" id="GO:0005811">
    <property type="term" value="C:lipid droplet"/>
    <property type="evidence" value="ECO:0007669"/>
    <property type="project" value="InterPro"/>
</dbReference>
<dbReference type="GO" id="GO:0005789">
    <property type="term" value="C:endoplasmic reticulum membrane"/>
    <property type="evidence" value="ECO:0007669"/>
    <property type="project" value="UniProtKB-SubCell"/>
</dbReference>
<evidence type="ECO:0000256" key="15">
    <source>
        <dbReference type="ARBA" id="ARBA00035040"/>
    </source>
</evidence>
<dbReference type="SFLD" id="SFLDG01067">
    <property type="entry name" value="SPASM/twitch_domain_containing"/>
    <property type="match status" value="1"/>
</dbReference>
<dbReference type="AlphaFoldDB" id="A0A7L2WIQ4"/>
<dbReference type="SMART" id="SM00729">
    <property type="entry name" value="Elp3"/>
    <property type="match status" value="1"/>
</dbReference>
<dbReference type="Pfam" id="PF04055">
    <property type="entry name" value="Radical_SAM"/>
    <property type="match status" value="1"/>
</dbReference>
<evidence type="ECO:0000259" key="19">
    <source>
        <dbReference type="PROSITE" id="PS51918"/>
    </source>
</evidence>
<evidence type="ECO:0000256" key="8">
    <source>
        <dbReference type="ARBA" id="ARBA00022859"/>
    </source>
</evidence>
<evidence type="ECO:0000256" key="5">
    <source>
        <dbReference type="ARBA" id="ARBA00022691"/>
    </source>
</evidence>
<dbReference type="Gene3D" id="3.20.20.70">
    <property type="entry name" value="Aldolase class I"/>
    <property type="match status" value="1"/>
</dbReference>
<keyword evidence="6" id="KW-0479">Metal-binding</keyword>
<reference evidence="20 21" key="1">
    <citation type="submission" date="2019-09" db="EMBL/GenBank/DDBJ databases">
        <title>Bird 10,000 Genomes (B10K) Project - Family phase.</title>
        <authorList>
            <person name="Zhang G."/>
        </authorList>
    </citation>
    <scope>NUCLEOTIDE SEQUENCE [LARGE SCALE GENOMIC DNA]</scope>
    <source>
        <strain evidence="20">B10K-DU-012-58</strain>
        <tissue evidence="20">Muscle</tissue>
    </source>
</reference>
<feature type="non-terminal residue" evidence="20">
    <location>
        <position position="378"/>
    </location>
</feature>
<dbReference type="NCBIfam" id="NF038283">
    <property type="entry name" value="viperin_w_prok"/>
    <property type="match status" value="1"/>
</dbReference>
<dbReference type="InterPro" id="IPR058240">
    <property type="entry name" value="rSAM_sf"/>
</dbReference>
<dbReference type="GO" id="GO:0005739">
    <property type="term" value="C:mitochondrion"/>
    <property type="evidence" value="ECO:0007669"/>
    <property type="project" value="TreeGrafter"/>
</dbReference>
<feature type="domain" description="Radical SAM core" evidence="19">
    <location>
        <begin position="86"/>
        <end position="306"/>
    </location>
</feature>
<dbReference type="SFLD" id="SFLDF00318">
    <property type="entry name" value="Viperin"/>
    <property type="match status" value="1"/>
</dbReference>
<dbReference type="InterPro" id="IPR006638">
    <property type="entry name" value="Elp3/MiaA/NifB-like_rSAM"/>
</dbReference>
<keyword evidence="4" id="KW-0399">Innate immunity</keyword>
<evidence type="ECO:0000256" key="9">
    <source>
        <dbReference type="ARBA" id="ARBA00023004"/>
    </source>
</evidence>
<evidence type="ECO:0000256" key="6">
    <source>
        <dbReference type="ARBA" id="ARBA00022723"/>
    </source>
</evidence>
<keyword evidence="11" id="KW-0051">Antiviral defense</keyword>
<dbReference type="GO" id="GO:0051539">
    <property type="term" value="F:4 iron, 4 sulfur cluster binding"/>
    <property type="evidence" value="ECO:0007669"/>
    <property type="project" value="UniProtKB-KW"/>
</dbReference>
<dbReference type="GO" id="GO:0045087">
    <property type="term" value="P:innate immune response"/>
    <property type="evidence" value="ECO:0007669"/>
    <property type="project" value="UniProtKB-KW"/>
</dbReference>
<dbReference type="SFLD" id="SFLDG01088">
    <property type="entry name" value="antiviral_proteins"/>
    <property type="match status" value="1"/>
</dbReference>
<dbReference type="CDD" id="cd01335">
    <property type="entry name" value="Radical_SAM"/>
    <property type="match status" value="1"/>
</dbReference>
<evidence type="ECO:0000256" key="16">
    <source>
        <dbReference type="ARBA" id="ARBA00035042"/>
    </source>
</evidence>
<evidence type="ECO:0000256" key="13">
    <source>
        <dbReference type="ARBA" id="ARBA00035008"/>
    </source>
</evidence>
<dbReference type="FunFam" id="3.20.20.70:FF:000152">
    <property type="entry name" value="radical S-adenosyl methionine domain-containing protein 2"/>
    <property type="match status" value="1"/>
</dbReference>
<keyword evidence="10" id="KW-0411">Iron-sulfur</keyword>
<dbReference type="NCBIfam" id="TIGR04278">
    <property type="entry name" value="viperin"/>
    <property type="match status" value="1"/>
</dbReference>
<comment type="caution">
    <text evidence="20">The sequence shown here is derived from an EMBL/GenBank/DDBJ whole genome shotgun (WGS) entry which is preliminary data.</text>
</comment>
<feature type="region of interest" description="Disordered" evidence="17">
    <location>
        <begin position="70"/>
        <end position="90"/>
    </location>
</feature>
<dbReference type="InterPro" id="IPR026372">
    <property type="entry name" value="RSAD2"/>
</dbReference>
<dbReference type="GO" id="GO:0051607">
    <property type="term" value="P:defense response to virus"/>
    <property type="evidence" value="ECO:0007669"/>
    <property type="project" value="UniProtKB-KW"/>
</dbReference>
<evidence type="ECO:0000313" key="20">
    <source>
        <dbReference type="EMBL" id="NXS68747.1"/>
    </source>
</evidence>
<dbReference type="GO" id="GO:0046872">
    <property type="term" value="F:metal ion binding"/>
    <property type="evidence" value="ECO:0007669"/>
    <property type="project" value="UniProtKB-KW"/>
</dbReference>
<dbReference type="PANTHER" id="PTHR21339:SF0">
    <property type="entry name" value="S-ADENOSYLMETHIONINE-DEPENDENT NUCLEOTIDE DEHYDRATASE RSAD2"/>
    <property type="match status" value="1"/>
</dbReference>
<evidence type="ECO:0000256" key="4">
    <source>
        <dbReference type="ARBA" id="ARBA00022588"/>
    </source>
</evidence>
<comment type="similarity">
    <text evidence="13">Belongs to the radical SAM superfamily. RSAD2 family.</text>
</comment>
<organism evidence="20 21">
    <name type="scientific">Pandion haliaetus</name>
    <name type="common">Osprey</name>
    <name type="synonym">Falco haliaetus</name>
    <dbReference type="NCBI Taxonomy" id="56262"/>
    <lineage>
        <taxon>Eukaryota</taxon>
        <taxon>Metazoa</taxon>
        <taxon>Chordata</taxon>
        <taxon>Craniata</taxon>
        <taxon>Vertebrata</taxon>
        <taxon>Euteleostomi</taxon>
        <taxon>Archelosauria</taxon>
        <taxon>Archosauria</taxon>
        <taxon>Dinosauria</taxon>
        <taxon>Saurischia</taxon>
        <taxon>Theropoda</taxon>
        <taxon>Coelurosauria</taxon>
        <taxon>Aves</taxon>
        <taxon>Neognathae</taxon>
        <taxon>Neoaves</taxon>
        <taxon>Telluraves</taxon>
        <taxon>Accipitrimorphae</taxon>
        <taxon>Accipitriformes</taxon>
        <taxon>Pandionidae</taxon>
        <taxon>Pandion</taxon>
    </lineage>
</organism>
<comment type="cofactor">
    <cofactor evidence="1">
        <name>[4Fe-4S] cluster</name>
        <dbReference type="ChEBI" id="CHEBI:49883"/>
    </cofactor>
</comment>
<dbReference type="PANTHER" id="PTHR21339">
    <property type="entry name" value="RADICAL S-ADENOSYL METHIONINE DOMAIN-CONTAINING PROTEIN 2"/>
    <property type="match status" value="1"/>
</dbReference>
<keyword evidence="3" id="KW-0004">4Fe-4S</keyword>
<evidence type="ECO:0000256" key="18">
    <source>
        <dbReference type="SAM" id="SignalP"/>
    </source>
</evidence>
<dbReference type="Proteomes" id="UP000580171">
    <property type="component" value="Unassembled WGS sequence"/>
</dbReference>
<evidence type="ECO:0000256" key="12">
    <source>
        <dbReference type="ARBA" id="ARBA00023136"/>
    </source>
</evidence>
<dbReference type="PROSITE" id="PS51918">
    <property type="entry name" value="RADICAL_SAM"/>
    <property type="match status" value="1"/>
</dbReference>
<dbReference type="OrthoDB" id="549750at2759"/>
<evidence type="ECO:0000256" key="7">
    <source>
        <dbReference type="ARBA" id="ARBA00022824"/>
    </source>
</evidence>
<dbReference type="SUPFAM" id="SSF102114">
    <property type="entry name" value="Radical SAM enzymes"/>
    <property type="match status" value="1"/>
</dbReference>
<gene>
    <name evidence="20" type="primary">Rsad2</name>
    <name evidence="20" type="ORF">PANHAL_R04557</name>
</gene>
<keyword evidence="21" id="KW-1185">Reference proteome</keyword>
<feature type="chain" id="PRO_5029468926" description="S-adenosylmethionine-dependent nucleotide dehydratase RSAD2" evidence="18">
    <location>
        <begin position="20"/>
        <end position="378"/>
    </location>
</feature>
<evidence type="ECO:0000256" key="14">
    <source>
        <dbReference type="ARBA" id="ARBA00035038"/>
    </source>
</evidence>
<comment type="subcellular location">
    <subcellularLocation>
        <location evidence="2">Endoplasmic reticulum membrane</location>
        <topology evidence="2">Peripheral membrane protein</topology>
        <orientation evidence="2">Cytoplasmic side</orientation>
    </subcellularLocation>
</comment>
<keyword evidence="5" id="KW-0949">S-adenosyl-L-methionine</keyword>
<feature type="signal peptide" evidence="18">
    <location>
        <begin position="1"/>
        <end position="19"/>
    </location>
</feature>
<keyword evidence="8" id="KW-0391">Immunity</keyword>
<feature type="non-terminal residue" evidence="20">
    <location>
        <position position="1"/>
    </location>
</feature>
<dbReference type="InterPro" id="IPR051196">
    <property type="entry name" value="RSAD2/Viperin_antiviral"/>
</dbReference>
<protein>
    <recommendedName>
        <fullName evidence="14">S-adenosylmethionine-dependent nucleotide dehydratase RSAD2</fullName>
    </recommendedName>
    <alternativeName>
        <fullName evidence="15">Radical S-adenosyl methionine domain-containing protein 2</fullName>
    </alternativeName>
    <alternativeName>
        <fullName evidence="16">Virus inhibitory protein, endoplasmic reticulum-associated, interferon-inducible</fullName>
    </alternativeName>
</protein>
<sequence length="378" mass="42935">MQLRVLGRLPLAVARAVLAALRGRLGALCWSLSPLSLPLSLPFSLPLSLPLPLSLSLSLPLPGWRRVSAPSPAAPADPRRERDDASPTPTSVNYHFTRQCNYKCGFCFHTAKTSFVLPLEEAKRGLAMLKEAGMEKINFSGGEPFLQDRGEFVGKLVQFCKQELKLPSVSIVSNGSLIRERWFKKYGEYLDILAISCDSFDEDVNVLIGRGQGKKNHVENLHKLRQWCQEYGVAFKINSVITRFNVEEDMNEQIKALNPMRWKVFQCLLIEGENSGEDALREAEKFVISDEDFEQFLDRHKDVSCLVPESNQKMRDSYLILDEYMRFLNCRNGRKEPSKSILDVGVEAAIKFSGFDEKMFLNRGGKYVWSKADMKLDW</sequence>
<evidence type="ECO:0000256" key="10">
    <source>
        <dbReference type="ARBA" id="ARBA00023014"/>
    </source>
</evidence>
<keyword evidence="18" id="KW-0732">Signal</keyword>
<dbReference type="InterPro" id="IPR013785">
    <property type="entry name" value="Aldolase_TIM"/>
</dbReference>
<dbReference type="EMBL" id="VYZV01015359">
    <property type="protein sequence ID" value="NXS68747.1"/>
    <property type="molecule type" value="Genomic_DNA"/>
</dbReference>
<dbReference type="GO" id="GO:0003824">
    <property type="term" value="F:catalytic activity"/>
    <property type="evidence" value="ECO:0007669"/>
    <property type="project" value="InterPro"/>
</dbReference>
<evidence type="ECO:0000256" key="11">
    <source>
        <dbReference type="ARBA" id="ARBA00023118"/>
    </source>
</evidence>
<dbReference type="InterPro" id="IPR007197">
    <property type="entry name" value="rSAM"/>
</dbReference>
<evidence type="ECO:0000256" key="1">
    <source>
        <dbReference type="ARBA" id="ARBA00001966"/>
    </source>
</evidence>
<accession>A0A7L2WIQ4</accession>
<name>A0A7L2WIQ4_PANHA</name>
<keyword evidence="9" id="KW-0408">Iron</keyword>
<proteinExistence type="inferred from homology"/>